<dbReference type="Gene3D" id="2.40.160.20">
    <property type="match status" value="1"/>
</dbReference>
<evidence type="ECO:0000256" key="1">
    <source>
        <dbReference type="SAM" id="SignalP"/>
    </source>
</evidence>
<keyword evidence="1" id="KW-0732">Signal</keyword>
<feature type="chain" id="PRO_5014897758" evidence="1">
    <location>
        <begin position="23"/>
        <end position="188"/>
    </location>
</feature>
<evidence type="ECO:0000313" key="2">
    <source>
        <dbReference type="EMBL" id="PKQ70819.1"/>
    </source>
</evidence>
<evidence type="ECO:0000313" key="3">
    <source>
        <dbReference type="Proteomes" id="UP000233387"/>
    </source>
</evidence>
<reference evidence="2 3" key="1">
    <citation type="submission" date="2017-06" db="EMBL/GenBank/DDBJ databases">
        <title>Raineya orbicola gen. nov., sp. nov. a slightly thermophilic bacterium of the phylum Bacteroidetes and the description of Raineyaceae fam. nov.</title>
        <authorList>
            <person name="Albuquerque L."/>
            <person name="Polonia A.R.M."/>
            <person name="Barroso C."/>
            <person name="Froufe H.J.C."/>
            <person name="Lage O."/>
            <person name="Lobo-Da-Cunha A."/>
            <person name="Egas C."/>
            <person name="Da Costa M.S."/>
        </authorList>
    </citation>
    <scope>NUCLEOTIDE SEQUENCE [LARGE SCALE GENOMIC DNA]</scope>
    <source>
        <strain evidence="2 3">SPSPC-11</strain>
    </source>
</reference>
<proteinExistence type="predicted"/>
<gene>
    <name evidence="2" type="ORF">Rain11_0165</name>
</gene>
<keyword evidence="3" id="KW-1185">Reference proteome</keyword>
<sequence>MGVFIVKCFSICCLFLFSNVFAQKIEKGFGVGWGYALNERTIPEGVYRLLYVQGRVAYNLTYGKLPHKSIFEKLLVGAEPQYNRVWIDTAPKEWETGLNFFLQPTFFLNKTFQPYCVFSLGPHYFSTPTIHQRQGFIFSDSMGIGSYVSLHKKVYFHFNFRIRHLSNANTRLPNFGINTYNFHCGWVW</sequence>
<dbReference type="Proteomes" id="UP000233387">
    <property type="component" value="Unassembled WGS sequence"/>
</dbReference>
<name>A0A2N3IKF7_9BACT</name>
<dbReference type="InterPro" id="IPR018550">
    <property type="entry name" value="Lipid-A_deacylase-rel"/>
</dbReference>
<comment type="caution">
    <text evidence="2">The sequence shown here is derived from an EMBL/GenBank/DDBJ whole genome shotgun (WGS) entry which is preliminary data.</text>
</comment>
<feature type="signal peptide" evidence="1">
    <location>
        <begin position="1"/>
        <end position="22"/>
    </location>
</feature>
<accession>A0A2N3IKF7</accession>
<organism evidence="2 3">
    <name type="scientific">Raineya orbicola</name>
    <dbReference type="NCBI Taxonomy" id="2016530"/>
    <lineage>
        <taxon>Bacteria</taxon>
        <taxon>Pseudomonadati</taxon>
        <taxon>Bacteroidota</taxon>
        <taxon>Cytophagia</taxon>
        <taxon>Cytophagales</taxon>
        <taxon>Raineyaceae</taxon>
        <taxon>Raineya</taxon>
    </lineage>
</organism>
<dbReference type="RefSeq" id="WP_165778047.1">
    <property type="nucleotide sequence ID" value="NZ_NKXO01000002.1"/>
</dbReference>
<dbReference type="AlphaFoldDB" id="A0A2N3IKF7"/>
<dbReference type="Pfam" id="PF09411">
    <property type="entry name" value="PagL"/>
    <property type="match status" value="1"/>
</dbReference>
<protein>
    <submittedName>
        <fullName evidence="2">Lipid A 3-O-deacylase (PagL)</fullName>
    </submittedName>
</protein>
<dbReference type="EMBL" id="NKXO01000002">
    <property type="protein sequence ID" value="PKQ70819.1"/>
    <property type="molecule type" value="Genomic_DNA"/>
</dbReference>